<keyword evidence="1" id="KW-0812">Transmembrane</keyword>
<evidence type="ECO:0000313" key="3">
    <source>
        <dbReference type="Proteomes" id="UP000004835"/>
    </source>
</evidence>
<feature type="transmembrane region" description="Helical" evidence="1">
    <location>
        <begin position="78"/>
        <end position="97"/>
    </location>
</feature>
<dbReference type="HOGENOM" id="CLU_2449960_0_0_9"/>
<name>F0EFS8_ENTCA</name>
<keyword evidence="1" id="KW-0472">Membrane</keyword>
<keyword evidence="1" id="KW-1133">Transmembrane helix</keyword>
<reference evidence="2 3" key="1">
    <citation type="submission" date="2011-01" db="EMBL/GenBank/DDBJ databases">
        <authorList>
            <person name="Muzny D."/>
            <person name="Qin X."/>
            <person name="Deng J."/>
            <person name="Jiang H."/>
            <person name="Liu Y."/>
            <person name="Qu J."/>
            <person name="Song X.-Z."/>
            <person name="Zhang L."/>
            <person name="Thornton R."/>
            <person name="Coyle M."/>
            <person name="Francisco L."/>
            <person name="Jackson L."/>
            <person name="Javaid M."/>
            <person name="Korchina V."/>
            <person name="Kovar C."/>
            <person name="Mata R."/>
            <person name="Mathew T."/>
            <person name="Ngo R."/>
            <person name="Nguyen L."/>
            <person name="Nguyen N."/>
            <person name="Okwuonu G."/>
            <person name="Ongeri F."/>
            <person name="Pham C."/>
            <person name="Simmons D."/>
            <person name="Wilczek-Boney K."/>
            <person name="Hale W."/>
            <person name="Jakkamsetti A."/>
            <person name="Pham P."/>
            <person name="Ruth R."/>
            <person name="San Lucas F."/>
            <person name="Warren J."/>
            <person name="Zhang J."/>
            <person name="Zhao Z."/>
            <person name="Zhou C."/>
            <person name="Zhu D."/>
            <person name="Lee S."/>
            <person name="Bess C."/>
            <person name="Blankenburg K."/>
            <person name="Forbes L."/>
            <person name="Fu Q."/>
            <person name="Gubbala S."/>
            <person name="Hirani K."/>
            <person name="Jayaseelan J.C."/>
            <person name="Lara F."/>
            <person name="Munidasa M."/>
            <person name="Palculict T."/>
            <person name="Patil S."/>
            <person name="Pu L.-L."/>
            <person name="Saada N."/>
            <person name="Tang L."/>
            <person name="Weissenberger G."/>
            <person name="Zhu Y."/>
            <person name="Hemphill L."/>
            <person name="Shang Y."/>
            <person name="Youmans B."/>
            <person name="Ayvaz T."/>
            <person name="Ross M."/>
            <person name="Santibanez J."/>
            <person name="Aqrawi P."/>
            <person name="Gross S."/>
            <person name="Joshi V."/>
            <person name="Fowler G."/>
            <person name="Nazareth L."/>
            <person name="Reid J."/>
            <person name="Worley K."/>
            <person name="Petrosino J."/>
            <person name="Highlander S."/>
            <person name="Gibbs R."/>
        </authorList>
    </citation>
    <scope>NUCLEOTIDE SEQUENCE [LARGE SCALE GENOMIC DNA]</scope>
    <source>
        <strain evidence="2 3">ATCC 12755</strain>
    </source>
</reference>
<gene>
    <name evidence="2" type="ORF">HMPREF9087_0580</name>
</gene>
<dbReference type="AlphaFoldDB" id="F0EFS8"/>
<organism evidence="2 3">
    <name type="scientific">Enterococcus casseliflavus ATCC 12755</name>
    <dbReference type="NCBI Taxonomy" id="888066"/>
    <lineage>
        <taxon>Bacteria</taxon>
        <taxon>Bacillati</taxon>
        <taxon>Bacillota</taxon>
        <taxon>Bacilli</taxon>
        <taxon>Lactobacillales</taxon>
        <taxon>Enterococcaceae</taxon>
        <taxon>Enterococcus</taxon>
    </lineage>
</organism>
<dbReference type="EMBL" id="AEWT01000002">
    <property type="protein sequence ID" value="EGC71203.1"/>
    <property type="molecule type" value="Genomic_DNA"/>
</dbReference>
<evidence type="ECO:0000256" key="1">
    <source>
        <dbReference type="SAM" id="Phobius"/>
    </source>
</evidence>
<feature type="transmembrane region" description="Helical" evidence="1">
    <location>
        <begin position="51"/>
        <end position="72"/>
    </location>
</feature>
<sequence>MFSLSQNLWPTAEQLFRLKLDVFLLPSCYAKDKKKSLGGVAMNTESLLGRIVTVVAVLIAASLVLSVVLGIVGGLIGLIFRFGIPLLLAVLIVRWLTSIRQKPRKYYR</sequence>
<evidence type="ECO:0000313" key="2">
    <source>
        <dbReference type="EMBL" id="EGC71203.1"/>
    </source>
</evidence>
<protein>
    <submittedName>
        <fullName evidence="2">Uncharacterized protein</fullName>
    </submittedName>
</protein>
<comment type="caution">
    <text evidence="2">The sequence shown here is derived from an EMBL/GenBank/DDBJ whole genome shotgun (WGS) entry which is preliminary data.</text>
</comment>
<accession>F0EFS8</accession>
<dbReference type="Proteomes" id="UP000004835">
    <property type="component" value="Unassembled WGS sequence"/>
</dbReference>
<proteinExistence type="predicted"/>